<accession>A0ABU3XVQ4</accession>
<dbReference type="EMBL" id="JAWJUL010000097">
    <property type="protein sequence ID" value="MDV3441994.1"/>
    <property type="molecule type" value="Genomic_DNA"/>
</dbReference>
<dbReference type="Gene3D" id="3.10.50.30">
    <property type="entry name" value="Transcription elongation factor, GreA/GreB, C-terminal domain"/>
    <property type="match status" value="1"/>
</dbReference>
<dbReference type="InterPro" id="IPR001437">
    <property type="entry name" value="Tscrpt_elong_fac_GreA/B_C"/>
</dbReference>
<reference evidence="2 3" key="1">
    <citation type="submission" date="2023-10" db="EMBL/GenBank/DDBJ databases">
        <title>Pseudomonas otitidis isolated from a paediatric patient with cystic fibrosis in Chile.</title>
        <authorList>
            <person name="Amsteins-Romero L."/>
            <person name="Opazo-Capurro A."/>
            <person name="Matus-Kohler M."/>
            <person name="Gonzalez-Rocha G."/>
        </authorList>
    </citation>
    <scope>NUCLEOTIDE SEQUENCE [LARGE SCALE GENOMIC DNA]</scope>
    <source>
        <strain evidence="2 3">P-714</strain>
    </source>
</reference>
<sequence length="38" mass="3973">MITPRAPLGQALLGKREGDEVVVAPAGVPQVYEVLQVA</sequence>
<dbReference type="InterPro" id="IPR036953">
    <property type="entry name" value="GreA/GreB_C_sf"/>
</dbReference>
<keyword evidence="2" id="KW-0251">Elongation factor</keyword>
<feature type="domain" description="Transcription elongation factor GreA/GreB C-terminal" evidence="1">
    <location>
        <begin position="2"/>
        <end position="37"/>
    </location>
</feature>
<organism evidence="2 3">
    <name type="scientific">Metapseudomonas otitidis</name>
    <dbReference type="NCBI Taxonomy" id="319939"/>
    <lineage>
        <taxon>Bacteria</taxon>
        <taxon>Pseudomonadati</taxon>
        <taxon>Pseudomonadota</taxon>
        <taxon>Gammaproteobacteria</taxon>
        <taxon>Pseudomonadales</taxon>
        <taxon>Pseudomonadaceae</taxon>
        <taxon>Metapseudomonas</taxon>
    </lineage>
</organism>
<evidence type="ECO:0000259" key="1">
    <source>
        <dbReference type="Pfam" id="PF01272"/>
    </source>
</evidence>
<name>A0ABU3XVQ4_9GAMM</name>
<proteinExistence type="predicted"/>
<gene>
    <name evidence="2" type="ORF">R0G64_21480</name>
</gene>
<dbReference type="Pfam" id="PF01272">
    <property type="entry name" value="GreA_GreB"/>
    <property type="match status" value="1"/>
</dbReference>
<dbReference type="SUPFAM" id="SSF54534">
    <property type="entry name" value="FKBP-like"/>
    <property type="match status" value="1"/>
</dbReference>
<evidence type="ECO:0000313" key="2">
    <source>
        <dbReference type="EMBL" id="MDV3441994.1"/>
    </source>
</evidence>
<dbReference type="Proteomes" id="UP001273935">
    <property type="component" value="Unassembled WGS sequence"/>
</dbReference>
<protein>
    <submittedName>
        <fullName evidence="2">GreA/GreB family elongation factor</fullName>
    </submittedName>
</protein>
<keyword evidence="2" id="KW-0648">Protein biosynthesis</keyword>
<dbReference type="RefSeq" id="WP_317234277.1">
    <property type="nucleotide sequence ID" value="NZ_JAWJUL010000097.1"/>
</dbReference>
<dbReference type="GO" id="GO:0003746">
    <property type="term" value="F:translation elongation factor activity"/>
    <property type="evidence" value="ECO:0007669"/>
    <property type="project" value="UniProtKB-KW"/>
</dbReference>
<keyword evidence="3" id="KW-1185">Reference proteome</keyword>
<evidence type="ECO:0000313" key="3">
    <source>
        <dbReference type="Proteomes" id="UP001273935"/>
    </source>
</evidence>
<comment type="caution">
    <text evidence="2">The sequence shown here is derived from an EMBL/GenBank/DDBJ whole genome shotgun (WGS) entry which is preliminary data.</text>
</comment>